<evidence type="ECO:0000256" key="1">
    <source>
        <dbReference type="ARBA" id="ARBA00004141"/>
    </source>
</evidence>
<evidence type="ECO:0000313" key="9">
    <source>
        <dbReference type="EMBL" id="CAG2064152.1"/>
    </source>
</evidence>
<comment type="subcellular location">
    <subcellularLocation>
        <location evidence="1">Membrane</location>
        <topology evidence="1">Multi-pass membrane protein</topology>
    </subcellularLocation>
</comment>
<evidence type="ECO:0000256" key="3">
    <source>
        <dbReference type="ARBA" id="ARBA00022448"/>
    </source>
</evidence>
<evidence type="ECO:0000256" key="8">
    <source>
        <dbReference type="SAM" id="Phobius"/>
    </source>
</evidence>
<dbReference type="PROSITE" id="PS50267">
    <property type="entry name" value="NA_NEUROTRAN_SYMP_3"/>
    <property type="match status" value="1"/>
</dbReference>
<reference evidence="9" key="1">
    <citation type="submission" date="2021-03" db="EMBL/GenBank/DDBJ databases">
        <authorList>
            <person name="Tran Van P."/>
        </authorList>
    </citation>
    <scope>NUCLEOTIDE SEQUENCE</scope>
</reference>
<sequence>MSQSAVQTGYMTVLRPGLVFIVYPEAIATMTGSVFWSIIFFLMLITLGLDSTFGGLEAMITALCDEYPRTFGRHRETFVAVLLVLIYICALPTTTYV</sequence>
<gene>
    <name evidence="9" type="ORF">TPAB3V08_LOCUS11099</name>
</gene>
<evidence type="ECO:0000256" key="4">
    <source>
        <dbReference type="ARBA" id="ARBA00022692"/>
    </source>
</evidence>
<dbReference type="InterPro" id="IPR037272">
    <property type="entry name" value="SNS_sf"/>
</dbReference>
<name>A0ABN7PFB0_TIMPD</name>
<keyword evidence="10" id="KW-1185">Reference proteome</keyword>
<feature type="transmembrane region" description="Helical" evidence="8">
    <location>
        <begin position="34"/>
        <end position="56"/>
    </location>
</feature>
<comment type="caution">
    <text evidence="9">The sequence shown here is derived from an EMBL/GenBank/DDBJ whole genome shotgun (WGS) entry which is preliminary data.</text>
</comment>
<evidence type="ECO:0000313" key="10">
    <source>
        <dbReference type="Proteomes" id="UP001153148"/>
    </source>
</evidence>
<evidence type="ECO:0000256" key="7">
    <source>
        <dbReference type="ARBA" id="ARBA00023136"/>
    </source>
</evidence>
<evidence type="ECO:0000256" key="5">
    <source>
        <dbReference type="ARBA" id="ARBA00022847"/>
    </source>
</evidence>
<evidence type="ECO:0000256" key="6">
    <source>
        <dbReference type="ARBA" id="ARBA00022989"/>
    </source>
</evidence>
<dbReference type="Proteomes" id="UP001153148">
    <property type="component" value="Unassembled WGS sequence"/>
</dbReference>
<organism evidence="9 10">
    <name type="scientific">Timema podura</name>
    <name type="common">Walking stick</name>
    <dbReference type="NCBI Taxonomy" id="61482"/>
    <lineage>
        <taxon>Eukaryota</taxon>
        <taxon>Metazoa</taxon>
        <taxon>Ecdysozoa</taxon>
        <taxon>Arthropoda</taxon>
        <taxon>Hexapoda</taxon>
        <taxon>Insecta</taxon>
        <taxon>Pterygota</taxon>
        <taxon>Neoptera</taxon>
        <taxon>Polyneoptera</taxon>
        <taxon>Phasmatodea</taxon>
        <taxon>Timematodea</taxon>
        <taxon>Timematoidea</taxon>
        <taxon>Timematidae</taxon>
        <taxon>Timema</taxon>
    </lineage>
</organism>
<dbReference type="InterPro" id="IPR000175">
    <property type="entry name" value="Na/ntran_symport"/>
</dbReference>
<keyword evidence="6 8" id="KW-1133">Transmembrane helix</keyword>
<comment type="similarity">
    <text evidence="2">Belongs to the sodium:neurotransmitter symporter (SNF) (TC 2.A.22) family.</text>
</comment>
<feature type="non-terminal residue" evidence="9">
    <location>
        <position position="97"/>
    </location>
</feature>
<dbReference type="PANTHER" id="PTHR11616:SF279">
    <property type="entry name" value="SODIUM-DEPENDENT SEROTONIN TRANSPORTER"/>
    <property type="match status" value="1"/>
</dbReference>
<keyword evidence="3" id="KW-0813">Transport</keyword>
<dbReference type="SUPFAM" id="SSF161070">
    <property type="entry name" value="SNF-like"/>
    <property type="match status" value="1"/>
</dbReference>
<dbReference type="EMBL" id="CAJPIN010031955">
    <property type="protein sequence ID" value="CAG2064152.1"/>
    <property type="molecule type" value="Genomic_DNA"/>
</dbReference>
<dbReference type="Pfam" id="PF00209">
    <property type="entry name" value="SNF"/>
    <property type="match status" value="1"/>
</dbReference>
<accession>A0ABN7PFB0</accession>
<keyword evidence="5" id="KW-0769">Symport</keyword>
<feature type="transmembrane region" description="Helical" evidence="8">
    <location>
        <begin position="77"/>
        <end position="96"/>
    </location>
</feature>
<keyword evidence="7 8" id="KW-0472">Membrane</keyword>
<proteinExistence type="inferred from homology"/>
<evidence type="ECO:0000256" key="2">
    <source>
        <dbReference type="ARBA" id="ARBA00006459"/>
    </source>
</evidence>
<protein>
    <submittedName>
        <fullName evidence="9">Uncharacterized protein</fullName>
    </submittedName>
</protein>
<keyword evidence="4 8" id="KW-0812">Transmembrane</keyword>
<dbReference type="PANTHER" id="PTHR11616">
    <property type="entry name" value="SODIUM/CHLORIDE DEPENDENT TRANSPORTER"/>
    <property type="match status" value="1"/>
</dbReference>